<name>A0A4Q4SZ64_9PEZI</name>
<dbReference type="SMART" id="SM00552">
    <property type="entry name" value="ADEAMc"/>
    <property type="match status" value="1"/>
</dbReference>
<dbReference type="OrthoDB" id="10268011at2759"/>
<feature type="region of interest" description="Disordered" evidence="1">
    <location>
        <begin position="161"/>
        <end position="192"/>
    </location>
</feature>
<proteinExistence type="predicted"/>
<dbReference type="PANTHER" id="PTHR47803">
    <property type="entry name" value="TRNA-SPECIFIC ADENOSINE DEAMINASE 1"/>
    <property type="match status" value="1"/>
</dbReference>
<gene>
    <name evidence="3" type="ORF">DL764_008646</name>
</gene>
<keyword evidence="4" id="KW-1185">Reference proteome</keyword>
<evidence type="ECO:0000313" key="3">
    <source>
        <dbReference type="EMBL" id="RYO88956.1"/>
    </source>
</evidence>
<evidence type="ECO:0000256" key="1">
    <source>
        <dbReference type="SAM" id="MobiDB-lite"/>
    </source>
</evidence>
<dbReference type="Proteomes" id="UP000293360">
    <property type="component" value="Unassembled WGS sequence"/>
</dbReference>
<sequence length="506" mass="54176">MGPYYLIASLVHGTYDALPPKRKPVIRDNGLREWVPLSGIIAEGMKCLPSAKLPQAQGNVLHDWHAEVLAIRAFNRFVLEECRQLALGGPETSSPFLRRRTPDEMRASESTAGDDGDTENGWWHAQPFAWRDDVALHMYCSEAPCGDASMELTMAAQADASPWDIPSLPSSPFPPPSSPFPSNSATSAEAEPTTLPGRAYFSLLGAVRRKPARGDAPPTLSKSCSDKLALRQCASLLSGLAVLLVSPENAYVRCLVLPEAAYSVGGCRRAFSATTLDEEKKGNGEVEGENGVEVREAIAKAGEGRMRPLYGRKWGGGYSFRPFEVRTTGLEFAFSRREVSRSEKTATSNLAVAWTAAPTSLPIPTSPPPLAPTTSTPTPSILDAADAPTNAVRAPKALEEATLGGALQGRKQFDVRGASFASRRRMWGLAAEVADLLAATNKGAGMGEGTEEAGVAEIQRALAGARSYGELKVSRLLAARRKMKEDVRAEALKGWARNLGDDGFGI</sequence>
<accession>A0A4Q4SZ64</accession>
<dbReference type="STRING" id="155417.A0A4Q4SZ64"/>
<reference evidence="3 4" key="1">
    <citation type="submission" date="2018-06" db="EMBL/GenBank/DDBJ databases">
        <title>Complete Genomes of Monosporascus.</title>
        <authorList>
            <person name="Robinson A.J."/>
            <person name="Natvig D.O."/>
        </authorList>
    </citation>
    <scope>NUCLEOTIDE SEQUENCE [LARGE SCALE GENOMIC DNA]</scope>
    <source>
        <strain evidence="3 4">CBS 110550</strain>
    </source>
</reference>
<organism evidence="3 4">
    <name type="scientific">Monosporascus ibericus</name>
    <dbReference type="NCBI Taxonomy" id="155417"/>
    <lineage>
        <taxon>Eukaryota</taxon>
        <taxon>Fungi</taxon>
        <taxon>Dikarya</taxon>
        <taxon>Ascomycota</taxon>
        <taxon>Pezizomycotina</taxon>
        <taxon>Sordariomycetes</taxon>
        <taxon>Xylariomycetidae</taxon>
        <taxon>Xylariales</taxon>
        <taxon>Xylariales incertae sedis</taxon>
        <taxon>Monosporascus</taxon>
    </lineage>
</organism>
<dbReference type="PROSITE" id="PS50141">
    <property type="entry name" value="A_DEAMIN_EDITASE"/>
    <property type="match status" value="1"/>
</dbReference>
<dbReference type="PANTHER" id="PTHR47803:SF1">
    <property type="entry name" value="TRNA-SPECIFIC ADENOSINE DEAMINASE 1"/>
    <property type="match status" value="1"/>
</dbReference>
<dbReference type="InterPro" id="IPR002466">
    <property type="entry name" value="A_deamin"/>
</dbReference>
<evidence type="ECO:0000259" key="2">
    <source>
        <dbReference type="PROSITE" id="PS50141"/>
    </source>
</evidence>
<feature type="compositionally biased region" description="Pro residues" evidence="1">
    <location>
        <begin position="169"/>
        <end position="179"/>
    </location>
</feature>
<dbReference type="InterPro" id="IPR042935">
    <property type="entry name" value="Tad1"/>
</dbReference>
<dbReference type="Pfam" id="PF02137">
    <property type="entry name" value="A_deamin"/>
    <property type="match status" value="2"/>
</dbReference>
<evidence type="ECO:0000313" key="4">
    <source>
        <dbReference type="Proteomes" id="UP000293360"/>
    </source>
</evidence>
<dbReference type="GO" id="GO:0002100">
    <property type="term" value="P:tRNA wobble adenosine to inosine editing"/>
    <property type="evidence" value="ECO:0007669"/>
    <property type="project" value="InterPro"/>
</dbReference>
<dbReference type="AlphaFoldDB" id="A0A4Q4SZ64"/>
<dbReference type="GO" id="GO:0003723">
    <property type="term" value="F:RNA binding"/>
    <property type="evidence" value="ECO:0007669"/>
    <property type="project" value="InterPro"/>
</dbReference>
<feature type="region of interest" description="Disordered" evidence="1">
    <location>
        <begin position="90"/>
        <end position="121"/>
    </location>
</feature>
<protein>
    <recommendedName>
        <fullName evidence="2">A to I editase domain-containing protein</fullName>
    </recommendedName>
</protein>
<comment type="caution">
    <text evidence="3">The sequence shown here is derived from an EMBL/GenBank/DDBJ whole genome shotgun (WGS) entry which is preliminary data.</text>
</comment>
<dbReference type="EMBL" id="QJNU01000707">
    <property type="protein sequence ID" value="RYO88956.1"/>
    <property type="molecule type" value="Genomic_DNA"/>
</dbReference>
<feature type="domain" description="A to I editase" evidence="2">
    <location>
        <begin position="40"/>
        <end position="271"/>
    </location>
</feature>
<dbReference type="GO" id="GO:0043829">
    <property type="term" value="F:tRNA-specific adenosine-37 deaminase activity"/>
    <property type="evidence" value="ECO:0007669"/>
    <property type="project" value="TreeGrafter"/>
</dbReference>